<dbReference type="Pfam" id="PF18407">
    <property type="entry name" value="GNAT_like"/>
    <property type="match status" value="1"/>
</dbReference>
<accession>A0ABP4QUZ8</accession>
<protein>
    <submittedName>
        <fullName evidence="3">HAD hydrolase-like protein</fullName>
    </submittedName>
</protein>
<dbReference type="PANTHER" id="PTHR19288">
    <property type="entry name" value="4-NITROPHENYLPHOSPHATASE-RELATED"/>
    <property type="match status" value="1"/>
</dbReference>
<dbReference type="RefSeq" id="WP_344108935.1">
    <property type="nucleotide sequence ID" value="NZ_BAAANE010000002.1"/>
</dbReference>
<dbReference type="InterPro" id="IPR006357">
    <property type="entry name" value="HAD-SF_hydro_IIA"/>
</dbReference>
<gene>
    <name evidence="3" type="ORF">GCM10009744_08680</name>
</gene>
<organism evidence="3 4">
    <name type="scientific">Kribbella alba</name>
    <dbReference type="NCBI Taxonomy" id="190197"/>
    <lineage>
        <taxon>Bacteria</taxon>
        <taxon>Bacillati</taxon>
        <taxon>Actinomycetota</taxon>
        <taxon>Actinomycetes</taxon>
        <taxon>Propionibacteriales</taxon>
        <taxon>Kribbellaceae</taxon>
        <taxon>Kribbella</taxon>
    </lineage>
</organism>
<dbReference type="Pfam" id="PF13344">
    <property type="entry name" value="Hydrolase_6"/>
    <property type="match status" value="1"/>
</dbReference>
<dbReference type="InterPro" id="IPR023214">
    <property type="entry name" value="HAD_sf"/>
</dbReference>
<dbReference type="InterPro" id="IPR041065">
    <property type="entry name" value="GNAT-like"/>
</dbReference>
<evidence type="ECO:0000259" key="2">
    <source>
        <dbReference type="Pfam" id="PF18407"/>
    </source>
</evidence>
<dbReference type="NCBIfam" id="TIGR01460">
    <property type="entry name" value="HAD-SF-IIA"/>
    <property type="match status" value="1"/>
</dbReference>
<evidence type="ECO:0000256" key="1">
    <source>
        <dbReference type="SAM" id="MobiDB-lite"/>
    </source>
</evidence>
<feature type="region of interest" description="Disordered" evidence="1">
    <location>
        <begin position="329"/>
        <end position="360"/>
    </location>
</feature>
<dbReference type="PANTHER" id="PTHR19288:SF95">
    <property type="entry name" value="D-GLYCEROL 3-PHOSPHATE PHOSPHATASE"/>
    <property type="match status" value="1"/>
</dbReference>
<sequence length="372" mass="38360">MTRTQEPPAPLSACDEPLAQRYDVALLDLDGVVYVGPDPVPDAPENLRKAAKEGMRIGYVTNNASRPASVVAEHLASFGLDVIPDDVVTSAQAAAKLIASDFPKGSAVLVVGGEGLYVALEEYGLKPVRSSDADPVAVVQGFHPDVNWVMLADGAHAINEGARWYATNLDLTIPTAAGKAPGNGTLVQAVRAAVEVDPVVAGKPEPPLLETSIERLKAERPLMIGDRLDSDIEGAHNVGIASLWVATGINDAHDLAAAPKNQRPTYIAAGLGALAETQPGVKVDGSKHSCEGWTAEVVNGAVAVTGEGKPFDGLRAILSAVWAAVDGPAKPGAAAKVPTKTSGRGRRPLPKPAPAPGSIDIDAALRKVGLGK</sequence>
<dbReference type="Proteomes" id="UP001501319">
    <property type="component" value="Unassembled WGS sequence"/>
</dbReference>
<reference evidence="4" key="1">
    <citation type="journal article" date="2019" name="Int. J. Syst. Evol. Microbiol.">
        <title>The Global Catalogue of Microorganisms (GCM) 10K type strain sequencing project: providing services to taxonomists for standard genome sequencing and annotation.</title>
        <authorList>
            <consortium name="The Broad Institute Genomics Platform"/>
            <consortium name="The Broad Institute Genome Sequencing Center for Infectious Disease"/>
            <person name="Wu L."/>
            <person name="Ma J."/>
        </authorList>
    </citation>
    <scope>NUCLEOTIDE SEQUENCE [LARGE SCALE GENOMIC DNA]</scope>
    <source>
        <strain evidence="4">JCM 14306</strain>
    </source>
</reference>
<dbReference type="Pfam" id="PF13242">
    <property type="entry name" value="Hydrolase_like"/>
    <property type="match status" value="1"/>
</dbReference>
<feature type="compositionally biased region" description="Low complexity" evidence="1">
    <location>
        <begin position="329"/>
        <end position="341"/>
    </location>
</feature>
<dbReference type="SUPFAM" id="SSF56784">
    <property type="entry name" value="HAD-like"/>
    <property type="match status" value="1"/>
</dbReference>
<evidence type="ECO:0000313" key="3">
    <source>
        <dbReference type="EMBL" id="GAA1623540.1"/>
    </source>
</evidence>
<keyword evidence="4" id="KW-1185">Reference proteome</keyword>
<dbReference type="EMBL" id="BAAANE010000002">
    <property type="protein sequence ID" value="GAA1623540.1"/>
    <property type="molecule type" value="Genomic_DNA"/>
</dbReference>
<feature type="domain" description="GCN5-related N-acetyltransferase-like" evidence="2">
    <location>
        <begin position="290"/>
        <end position="329"/>
    </location>
</feature>
<dbReference type="Gene3D" id="3.40.50.1000">
    <property type="entry name" value="HAD superfamily/HAD-like"/>
    <property type="match status" value="2"/>
</dbReference>
<evidence type="ECO:0000313" key="4">
    <source>
        <dbReference type="Proteomes" id="UP001501319"/>
    </source>
</evidence>
<comment type="caution">
    <text evidence="3">The sequence shown here is derived from an EMBL/GenBank/DDBJ whole genome shotgun (WGS) entry which is preliminary data.</text>
</comment>
<name>A0ABP4QUZ8_9ACTN</name>
<dbReference type="InterPro" id="IPR036412">
    <property type="entry name" value="HAD-like_sf"/>
</dbReference>
<proteinExistence type="predicted"/>